<reference evidence="3 4" key="1">
    <citation type="submission" date="2024-01" db="EMBL/GenBank/DDBJ databases">
        <title>Genome assemblies of Stephania.</title>
        <authorList>
            <person name="Yang L."/>
        </authorList>
    </citation>
    <scope>NUCLEOTIDE SEQUENCE [LARGE SCALE GENOMIC DNA]</scope>
    <source>
        <strain evidence="3">JXDWG</strain>
        <tissue evidence="3">Leaf</tissue>
    </source>
</reference>
<comment type="subunit">
    <text evidence="1">Component of the FACT complex.</text>
</comment>
<accession>A0AAP0IAZ0</accession>
<dbReference type="InterPro" id="IPR040258">
    <property type="entry name" value="Spt16"/>
</dbReference>
<dbReference type="AlphaFoldDB" id="A0AAP0IAZ0"/>
<keyword evidence="1" id="KW-0539">Nucleus</keyword>
<dbReference type="GO" id="GO:0035101">
    <property type="term" value="C:FACT complex"/>
    <property type="evidence" value="ECO:0007669"/>
    <property type="project" value="UniProtKB-UniRule"/>
</dbReference>
<sequence>MTIFFKDFKKKVCQINSIPSTSVDGIKEWLSTINLKHYESKPTLKWQFVLKTITDDPKKFVKDGGWDFLNADASDSDFENSEDSDQKYEPSNDSFESDSDDEDDDIDSLEESDDNEDSEEDLEEEKGNTWKELEREQLMQTGRTMTRLTVTMIRREG</sequence>
<dbReference type="PANTHER" id="PTHR13980">
    <property type="entry name" value="CDC68 RELATED"/>
    <property type="match status" value="1"/>
</dbReference>
<evidence type="ECO:0000313" key="3">
    <source>
        <dbReference type="EMBL" id="KAK9112084.1"/>
    </source>
</evidence>
<keyword evidence="1" id="KW-0227">DNA damage</keyword>
<keyword evidence="1" id="KW-0804">Transcription</keyword>
<organism evidence="3 4">
    <name type="scientific">Stephania cephalantha</name>
    <dbReference type="NCBI Taxonomy" id="152367"/>
    <lineage>
        <taxon>Eukaryota</taxon>
        <taxon>Viridiplantae</taxon>
        <taxon>Streptophyta</taxon>
        <taxon>Embryophyta</taxon>
        <taxon>Tracheophyta</taxon>
        <taxon>Spermatophyta</taxon>
        <taxon>Magnoliopsida</taxon>
        <taxon>Ranunculales</taxon>
        <taxon>Menispermaceae</taxon>
        <taxon>Menispermoideae</taxon>
        <taxon>Cissampelideae</taxon>
        <taxon>Stephania</taxon>
    </lineage>
</organism>
<keyword evidence="1" id="KW-0235">DNA replication</keyword>
<dbReference type="GO" id="GO:0006260">
    <property type="term" value="P:DNA replication"/>
    <property type="evidence" value="ECO:0007669"/>
    <property type="project" value="UniProtKB-KW"/>
</dbReference>
<comment type="caution">
    <text evidence="3">The sequence shown here is derived from an EMBL/GenBank/DDBJ whole genome shotgun (WGS) entry which is preliminary data.</text>
</comment>
<comment type="function">
    <text evidence="1">Component of the FACT complex, a general chromatin factor that acts to reorganize nucleosomes. The FACT complex is involved in multiple processes that require DNA as a template such as mRNA elongation, DNA replication and DNA repair. During transcription elongation the FACT complex acts as a histone chaperone that both destabilizes and restores nucleosomal structure. It facilitates the passage of RNA polymerase II and transcription by promoting the dissociation of one histone H2A-H2B dimer from the nucleosome, then subsequently promotes the reestablishment of the nucleosome following the passage of RNA polymerase II.</text>
</comment>
<proteinExistence type="inferred from homology"/>
<feature type="compositionally biased region" description="Acidic residues" evidence="2">
    <location>
        <begin position="95"/>
        <end position="124"/>
    </location>
</feature>
<feature type="compositionally biased region" description="Polar residues" evidence="2">
    <location>
        <begin position="138"/>
        <end position="149"/>
    </location>
</feature>
<dbReference type="Gene3D" id="2.30.29.30">
    <property type="entry name" value="Pleckstrin-homology domain (PH domain)/Phosphotyrosine-binding domain (PTB)"/>
    <property type="match status" value="1"/>
</dbReference>
<keyword evidence="1" id="KW-0158">Chromosome</keyword>
<keyword evidence="1" id="KW-0805">Transcription regulation</keyword>
<keyword evidence="1" id="KW-0234">DNA repair</keyword>
<gene>
    <name evidence="3" type="ORF">Scep_019603</name>
</gene>
<dbReference type="GO" id="GO:0006281">
    <property type="term" value="P:DNA repair"/>
    <property type="evidence" value="ECO:0007669"/>
    <property type="project" value="UniProtKB-UniRule"/>
</dbReference>
<dbReference type="InterPro" id="IPR011993">
    <property type="entry name" value="PH-like_dom_sf"/>
</dbReference>
<keyword evidence="4" id="KW-1185">Reference proteome</keyword>
<evidence type="ECO:0000313" key="4">
    <source>
        <dbReference type="Proteomes" id="UP001419268"/>
    </source>
</evidence>
<dbReference type="Proteomes" id="UP001419268">
    <property type="component" value="Unassembled WGS sequence"/>
</dbReference>
<dbReference type="PANTHER" id="PTHR13980:SF15">
    <property type="entry name" value="FACT COMPLEX SUBUNIT SPT16"/>
    <property type="match status" value="1"/>
</dbReference>
<feature type="compositionally biased region" description="Acidic residues" evidence="2">
    <location>
        <begin position="74"/>
        <end position="83"/>
    </location>
</feature>
<feature type="compositionally biased region" description="Basic and acidic residues" evidence="2">
    <location>
        <begin position="125"/>
        <end position="137"/>
    </location>
</feature>
<dbReference type="GO" id="GO:0031491">
    <property type="term" value="F:nucleosome binding"/>
    <property type="evidence" value="ECO:0007669"/>
    <property type="project" value="TreeGrafter"/>
</dbReference>
<dbReference type="GO" id="GO:0006368">
    <property type="term" value="P:transcription elongation by RNA polymerase II"/>
    <property type="evidence" value="ECO:0007669"/>
    <property type="project" value="TreeGrafter"/>
</dbReference>
<comment type="similarity">
    <text evidence="1">Belongs to the peptidase M24 family. SPT16 subfamily.</text>
</comment>
<evidence type="ECO:0000256" key="2">
    <source>
        <dbReference type="SAM" id="MobiDB-lite"/>
    </source>
</evidence>
<protein>
    <recommendedName>
        <fullName evidence="1">FACT complex subunit</fullName>
    </recommendedName>
</protein>
<feature type="region of interest" description="Disordered" evidence="2">
    <location>
        <begin position="72"/>
        <end position="157"/>
    </location>
</feature>
<comment type="subcellular location">
    <subcellularLocation>
        <location evidence="1">Nucleus</location>
    </subcellularLocation>
    <subcellularLocation>
        <location evidence="1">Chromosome</location>
    </subcellularLocation>
</comment>
<dbReference type="EMBL" id="JBBNAG010000008">
    <property type="protein sequence ID" value="KAK9112084.1"/>
    <property type="molecule type" value="Genomic_DNA"/>
</dbReference>
<evidence type="ECO:0000256" key="1">
    <source>
        <dbReference type="RuleBase" id="RU367052"/>
    </source>
</evidence>
<name>A0AAP0IAZ0_9MAGN</name>